<evidence type="ECO:0000313" key="3">
    <source>
        <dbReference type="Proteomes" id="UP001519064"/>
    </source>
</evidence>
<dbReference type="RefSeq" id="WP_209243299.1">
    <property type="nucleotide sequence ID" value="NZ_JADKMA010000251.1"/>
</dbReference>
<accession>A0ABS3XL10</accession>
<reference evidence="2 3" key="1">
    <citation type="submission" date="2020-11" db="EMBL/GenBank/DDBJ databases">
        <title>Streptomyces spirodelae sp. nov., isolated from duckweed.</title>
        <authorList>
            <person name="Saimee Y."/>
            <person name="Duangmal K."/>
        </authorList>
    </citation>
    <scope>NUCLEOTIDE SEQUENCE [LARGE SCALE GENOMIC DNA]</scope>
    <source>
        <strain evidence="2 3">S16-07</strain>
    </source>
</reference>
<sequence>MRVTVVGAGLAGLAAARALESSGHTVLVIEARDRVGGRVWSQQLDGGVWFERGAEFIEDGQTAVHRLADELGIRLLPTGMSYSDREPRDSAGTVARSDVLAGVEVLRNSARTGTVAEALERAALPGRVRRAIAARLRVSFAQDPARLAVDVLRHHAASFSGREAYRCEGGNQQLALRTAAELTGQILLRRPVESIAWTRDDVRVRWHGGEAASDACVVAVPAAVWRRIDFEPDLPSWKADVLDRIEYSHTAKIAEPLGSRPDPSAVLSVDHAYWTWTATRGGPSAEPAVHAFVGSSEAVRALEVVDGPDLWLTALQDLRPELTVDRRRAVLSTWDDDQWALGAYSTGLSGEGVAAAQAPVGPVHFAGEHTAGDWFALMQGAIRSGRRAADDMRSAA</sequence>
<evidence type="ECO:0000259" key="1">
    <source>
        <dbReference type="Pfam" id="PF01593"/>
    </source>
</evidence>
<dbReference type="Gene3D" id="3.50.50.60">
    <property type="entry name" value="FAD/NAD(P)-binding domain"/>
    <property type="match status" value="1"/>
</dbReference>
<gene>
    <name evidence="2" type="ORF">ITI46_31255</name>
</gene>
<proteinExistence type="predicted"/>
<dbReference type="EMBL" id="JADKMA010000251">
    <property type="protein sequence ID" value="MBO8196091.1"/>
    <property type="molecule type" value="Genomic_DNA"/>
</dbReference>
<dbReference type="SUPFAM" id="SSF51905">
    <property type="entry name" value="FAD/NAD(P)-binding domain"/>
    <property type="match status" value="1"/>
</dbReference>
<dbReference type="Proteomes" id="UP001519064">
    <property type="component" value="Unassembled WGS sequence"/>
</dbReference>
<name>A0ABS3XL10_9ACTN</name>
<dbReference type="PANTHER" id="PTHR10742:SF410">
    <property type="entry name" value="LYSINE-SPECIFIC HISTONE DEMETHYLASE 2"/>
    <property type="match status" value="1"/>
</dbReference>
<dbReference type="InterPro" id="IPR036188">
    <property type="entry name" value="FAD/NAD-bd_sf"/>
</dbReference>
<dbReference type="Pfam" id="PF13450">
    <property type="entry name" value="NAD_binding_8"/>
    <property type="match status" value="1"/>
</dbReference>
<dbReference type="InterPro" id="IPR002937">
    <property type="entry name" value="Amino_oxidase"/>
</dbReference>
<evidence type="ECO:0000313" key="2">
    <source>
        <dbReference type="EMBL" id="MBO8196091.1"/>
    </source>
</evidence>
<protein>
    <submittedName>
        <fullName evidence="2">FAD-dependent oxidoreductase</fullName>
    </submittedName>
</protein>
<keyword evidence="3" id="KW-1185">Reference proteome</keyword>
<dbReference type="Pfam" id="PF01593">
    <property type="entry name" value="Amino_oxidase"/>
    <property type="match status" value="1"/>
</dbReference>
<feature type="domain" description="Amine oxidase" evidence="1">
    <location>
        <begin position="154"/>
        <end position="392"/>
    </location>
</feature>
<comment type="caution">
    <text evidence="2">The sequence shown here is derived from an EMBL/GenBank/DDBJ whole genome shotgun (WGS) entry which is preliminary data.</text>
</comment>
<dbReference type="InterPro" id="IPR050281">
    <property type="entry name" value="Flavin_monoamine_oxidase"/>
</dbReference>
<dbReference type="PANTHER" id="PTHR10742">
    <property type="entry name" value="FLAVIN MONOAMINE OXIDASE"/>
    <property type="match status" value="1"/>
</dbReference>
<organism evidence="2 3">
    <name type="scientific">Streptomyces oryzae</name>
    <dbReference type="NCBI Taxonomy" id="1434886"/>
    <lineage>
        <taxon>Bacteria</taxon>
        <taxon>Bacillati</taxon>
        <taxon>Actinomycetota</taxon>
        <taxon>Actinomycetes</taxon>
        <taxon>Kitasatosporales</taxon>
        <taxon>Streptomycetaceae</taxon>
        <taxon>Streptomyces</taxon>
    </lineage>
</organism>